<evidence type="ECO:0000256" key="3">
    <source>
        <dbReference type="ARBA" id="ARBA00023125"/>
    </source>
</evidence>
<feature type="domain" description="Tyr recombinase" evidence="5">
    <location>
        <begin position="202"/>
        <end position="420"/>
    </location>
</feature>
<proteinExistence type="inferred from homology"/>
<dbReference type="RefSeq" id="WP_243261428.1">
    <property type="nucleotide sequence ID" value="NZ_CP085144.1"/>
</dbReference>
<evidence type="ECO:0000259" key="5">
    <source>
        <dbReference type="PROSITE" id="PS51898"/>
    </source>
</evidence>
<dbReference type="InterPro" id="IPR011010">
    <property type="entry name" value="DNA_brk_join_enz"/>
</dbReference>
<dbReference type="EMBL" id="CP085144">
    <property type="protein sequence ID" value="UOA15967.1"/>
    <property type="molecule type" value="Genomic_DNA"/>
</dbReference>
<dbReference type="SUPFAM" id="SSF56349">
    <property type="entry name" value="DNA breaking-rejoining enzymes"/>
    <property type="match status" value="1"/>
</dbReference>
<keyword evidence="2" id="KW-0229">DNA integration</keyword>
<evidence type="ECO:0000313" key="7">
    <source>
        <dbReference type="Proteomes" id="UP000831019"/>
    </source>
</evidence>
<keyword evidence="7" id="KW-1185">Reference proteome</keyword>
<protein>
    <submittedName>
        <fullName evidence="6">Tyrosine recombinase XerC</fullName>
    </submittedName>
</protein>
<dbReference type="Gene3D" id="1.10.443.10">
    <property type="entry name" value="Intergrase catalytic core"/>
    <property type="match status" value="1"/>
</dbReference>
<keyword evidence="3" id="KW-0238">DNA-binding</keyword>
<dbReference type="InterPro" id="IPR013762">
    <property type="entry name" value="Integrase-like_cat_sf"/>
</dbReference>
<accession>A0ABY3ZP25</accession>
<gene>
    <name evidence="6" type="primary">xerC_2</name>
    <name evidence="6" type="ORF">DSM109990_02815</name>
</gene>
<dbReference type="Pfam" id="PF00589">
    <property type="entry name" value="Phage_integrase"/>
    <property type="match status" value="1"/>
</dbReference>
<dbReference type="InterPro" id="IPR002104">
    <property type="entry name" value="Integrase_catalytic"/>
</dbReference>
<organism evidence="6 7">
    <name type="scientific">Sulfitobacter dubius</name>
    <dbReference type="NCBI Taxonomy" id="218673"/>
    <lineage>
        <taxon>Bacteria</taxon>
        <taxon>Pseudomonadati</taxon>
        <taxon>Pseudomonadota</taxon>
        <taxon>Alphaproteobacteria</taxon>
        <taxon>Rhodobacterales</taxon>
        <taxon>Roseobacteraceae</taxon>
        <taxon>Sulfitobacter</taxon>
    </lineage>
</organism>
<dbReference type="InterPro" id="IPR050090">
    <property type="entry name" value="Tyrosine_recombinase_XerCD"/>
</dbReference>
<evidence type="ECO:0000256" key="2">
    <source>
        <dbReference type="ARBA" id="ARBA00022908"/>
    </source>
</evidence>
<dbReference type="PANTHER" id="PTHR30349">
    <property type="entry name" value="PHAGE INTEGRASE-RELATED"/>
    <property type="match status" value="1"/>
</dbReference>
<dbReference type="Proteomes" id="UP000831019">
    <property type="component" value="Chromosome"/>
</dbReference>
<dbReference type="PROSITE" id="PS51898">
    <property type="entry name" value="TYR_RECOMBINASE"/>
    <property type="match status" value="1"/>
</dbReference>
<name>A0ABY3ZP25_9RHOB</name>
<dbReference type="PANTHER" id="PTHR30349:SF41">
    <property type="entry name" value="INTEGRASE_RECOMBINASE PROTEIN MJ0367-RELATED"/>
    <property type="match status" value="1"/>
</dbReference>
<comment type="similarity">
    <text evidence="1">Belongs to the 'phage' integrase family.</text>
</comment>
<evidence type="ECO:0000256" key="1">
    <source>
        <dbReference type="ARBA" id="ARBA00008857"/>
    </source>
</evidence>
<sequence length="463" mass="53066">MKNFTRVNRSTGRIRTFRLIDDAGEPVQAFDLFVNGLVQEGHQAKTVETYSNHVASFLDYLTEARVFGFPSSQLAIMNAIKSYLPARLAGANAGGEFDIISRQTLGQNKLKKASAKNHAAAINKFLFESDNHALHLQQIEDWEAGAGSKTPQQIFQTSPRRRTNSEIKRICQSSMLVNVMNYHPTIAAGKYLKVRGKEDHTNRDKDFPLEYIFPLLDSATCARDEALWALQAGTGLRPHEAVLLQMDQIDFTRRTVVAEDPDNRRFASQMPNEYLARWKGRAVSETYFIPSLRDRFFRALERYIRLEYMPHSNESFVFQSIKGNHKPYASVSDKSRIQSFHRACLRLQTNLPEVSLDLRELSPHSLRHFYGTYMLNYVPVGNGQYGLRPVEVQRLMGHEKLETTMKYARQDKVALDAKILMMNSIAMNDTPEVDQLVKWVADKYSRHADRLNKTLLERRISSD</sequence>
<evidence type="ECO:0000313" key="6">
    <source>
        <dbReference type="EMBL" id="UOA15967.1"/>
    </source>
</evidence>
<keyword evidence="4" id="KW-0233">DNA recombination</keyword>
<dbReference type="CDD" id="cd00397">
    <property type="entry name" value="DNA_BRE_C"/>
    <property type="match status" value="1"/>
</dbReference>
<evidence type="ECO:0000256" key="4">
    <source>
        <dbReference type="ARBA" id="ARBA00023172"/>
    </source>
</evidence>
<reference evidence="7" key="1">
    <citation type="journal article" date="2022" name="Microorganisms">
        <title>Beyond the ABCs#Discovery of Three New Plasmid Types in Rhodobacterales (RepQ, RepY, RepW).</title>
        <authorList>
            <person name="Freese H.M."/>
            <person name="Ringel V."/>
            <person name="Overmann J."/>
            <person name="Petersen J."/>
        </authorList>
    </citation>
    <scope>NUCLEOTIDE SEQUENCE [LARGE SCALE GENOMIC DNA]</scope>
    <source>
        <strain evidence="7">DSM 109990</strain>
    </source>
</reference>